<accession>A0A0S8JAU1</accession>
<dbReference type="InterPro" id="IPR018456">
    <property type="entry name" value="PTR2_symporter_CS"/>
</dbReference>
<organism evidence="9 10">
    <name type="scientific">candidate division TA06 bacterium SM1_40</name>
    <dbReference type="NCBI Taxonomy" id="1703773"/>
    <lineage>
        <taxon>Bacteria</taxon>
        <taxon>Bacteria division TA06</taxon>
    </lineage>
</organism>
<feature type="transmembrane region" description="Helical" evidence="7">
    <location>
        <begin position="73"/>
        <end position="94"/>
    </location>
</feature>
<evidence type="ECO:0000256" key="1">
    <source>
        <dbReference type="ARBA" id="ARBA00004651"/>
    </source>
</evidence>
<feature type="transmembrane region" description="Helical" evidence="7">
    <location>
        <begin position="35"/>
        <end position="52"/>
    </location>
</feature>
<evidence type="ECO:0000259" key="8">
    <source>
        <dbReference type="PROSITE" id="PS50850"/>
    </source>
</evidence>
<dbReference type="EMBL" id="LJVA01000136">
    <property type="protein sequence ID" value="KPL06730.1"/>
    <property type="molecule type" value="Genomic_DNA"/>
</dbReference>
<keyword evidence="2" id="KW-0813">Transport</keyword>
<comment type="caution">
    <text evidence="9">The sequence shown here is derived from an EMBL/GenBank/DDBJ whole genome shotgun (WGS) entry which is preliminary data.</text>
</comment>
<sequence>LGGALAERYGYKKLLTLSFSILTIGYFVTGHVSSYAVVFLTLLMVAVGSGLFKPIISGTVTRTSTDATRSLGFGIYYWMINLGAFLSPIFVSYIRGFSWTYVFIASAVWCALMLILNLLTYKEPEKPESSKTIGQVLSEAVMVLKDFRFVLMIVIYSGFWLLYFQMFNTVLWYMVSPYVDMTPADNALTAIARFFGSDKQLKFDVAFVTSLNALTIIALQVFVSRIVKNLRALPTMIGGIIIGTTGFIILSLSSHAWVFIFGIMVFSIGEMTCHPKYYAYVGQIAPKDKVAVYMGYSFLYGIIGSLVGNNLGAALYVKIAKEMGQPRVLWMIFSGIGILTMFGLLLYDRFLAPDKQEAIEKTS</sequence>
<feature type="domain" description="Major facilitator superfamily (MFS) profile" evidence="8">
    <location>
        <begin position="1"/>
        <end position="355"/>
    </location>
</feature>
<evidence type="ECO:0000313" key="10">
    <source>
        <dbReference type="Proteomes" id="UP000051035"/>
    </source>
</evidence>
<dbReference type="PANTHER" id="PTHR23517">
    <property type="entry name" value="RESISTANCE PROTEIN MDTM, PUTATIVE-RELATED-RELATED"/>
    <property type="match status" value="1"/>
</dbReference>
<feature type="transmembrane region" description="Helical" evidence="7">
    <location>
        <begin position="290"/>
        <end position="308"/>
    </location>
</feature>
<feature type="transmembrane region" description="Helical" evidence="7">
    <location>
        <begin position="256"/>
        <end position="278"/>
    </location>
</feature>
<keyword evidence="5 7" id="KW-1133">Transmembrane helix</keyword>
<feature type="transmembrane region" description="Helical" evidence="7">
    <location>
        <begin position="149"/>
        <end position="175"/>
    </location>
</feature>
<dbReference type="PROSITE" id="PS01023">
    <property type="entry name" value="PTR2_2"/>
    <property type="match status" value="1"/>
</dbReference>
<feature type="transmembrane region" description="Helical" evidence="7">
    <location>
        <begin position="205"/>
        <end position="223"/>
    </location>
</feature>
<dbReference type="PROSITE" id="PS50850">
    <property type="entry name" value="MFS"/>
    <property type="match status" value="1"/>
</dbReference>
<evidence type="ECO:0000313" key="9">
    <source>
        <dbReference type="EMBL" id="KPL06730.1"/>
    </source>
</evidence>
<keyword evidence="4 7" id="KW-0812">Transmembrane</keyword>
<evidence type="ECO:0000256" key="6">
    <source>
        <dbReference type="ARBA" id="ARBA00023136"/>
    </source>
</evidence>
<gene>
    <name evidence="9" type="ORF">AMJ71_09445</name>
</gene>
<feature type="non-terminal residue" evidence="9">
    <location>
        <position position="1"/>
    </location>
</feature>
<dbReference type="GO" id="GO:0005886">
    <property type="term" value="C:plasma membrane"/>
    <property type="evidence" value="ECO:0007669"/>
    <property type="project" value="UniProtKB-SubCell"/>
</dbReference>
<proteinExistence type="predicted"/>
<comment type="subcellular location">
    <subcellularLocation>
        <location evidence="1">Cell membrane</location>
        <topology evidence="1">Multi-pass membrane protein</topology>
    </subcellularLocation>
</comment>
<dbReference type="InterPro" id="IPR020846">
    <property type="entry name" value="MFS_dom"/>
</dbReference>
<evidence type="ECO:0000256" key="2">
    <source>
        <dbReference type="ARBA" id="ARBA00022448"/>
    </source>
</evidence>
<dbReference type="GO" id="GO:0022857">
    <property type="term" value="F:transmembrane transporter activity"/>
    <property type="evidence" value="ECO:0007669"/>
    <property type="project" value="InterPro"/>
</dbReference>
<reference evidence="9 10" key="1">
    <citation type="journal article" date="2015" name="Microbiome">
        <title>Genomic resolution of linkages in carbon, nitrogen, and sulfur cycling among widespread estuary sediment bacteria.</title>
        <authorList>
            <person name="Baker B.J."/>
            <person name="Lazar C.S."/>
            <person name="Teske A.P."/>
            <person name="Dick G.J."/>
        </authorList>
    </citation>
    <scope>NUCLEOTIDE SEQUENCE [LARGE SCALE GENOMIC DNA]</scope>
    <source>
        <strain evidence="9">SM1_40</strain>
    </source>
</reference>
<dbReference type="Gene3D" id="1.20.1250.20">
    <property type="entry name" value="MFS general substrate transporter like domains"/>
    <property type="match status" value="1"/>
</dbReference>
<evidence type="ECO:0000256" key="5">
    <source>
        <dbReference type="ARBA" id="ARBA00022989"/>
    </source>
</evidence>
<dbReference type="AlphaFoldDB" id="A0A0S8JAU1"/>
<dbReference type="GO" id="GO:0006857">
    <property type="term" value="P:oligopeptide transport"/>
    <property type="evidence" value="ECO:0007669"/>
    <property type="project" value="InterPro"/>
</dbReference>
<feature type="transmembrane region" description="Helical" evidence="7">
    <location>
        <begin position="100"/>
        <end position="121"/>
    </location>
</feature>
<name>A0A0S8JAU1_UNCT6</name>
<feature type="transmembrane region" description="Helical" evidence="7">
    <location>
        <begin position="328"/>
        <end position="347"/>
    </location>
</feature>
<protein>
    <submittedName>
        <fullName evidence="9">Peptide permease</fullName>
    </submittedName>
</protein>
<dbReference type="InterPro" id="IPR011701">
    <property type="entry name" value="MFS"/>
</dbReference>
<feature type="transmembrane region" description="Helical" evidence="7">
    <location>
        <begin position="12"/>
        <end position="29"/>
    </location>
</feature>
<dbReference type="InterPro" id="IPR050171">
    <property type="entry name" value="MFS_Transporters"/>
</dbReference>
<dbReference type="InterPro" id="IPR036259">
    <property type="entry name" value="MFS_trans_sf"/>
</dbReference>
<feature type="transmembrane region" description="Helical" evidence="7">
    <location>
        <begin position="230"/>
        <end position="250"/>
    </location>
</feature>
<dbReference type="PANTHER" id="PTHR23517:SF2">
    <property type="entry name" value="MULTIDRUG RESISTANCE PROTEIN MDTH"/>
    <property type="match status" value="1"/>
</dbReference>
<dbReference type="SUPFAM" id="SSF103473">
    <property type="entry name" value="MFS general substrate transporter"/>
    <property type="match status" value="1"/>
</dbReference>
<keyword evidence="6 7" id="KW-0472">Membrane</keyword>
<evidence type="ECO:0000256" key="7">
    <source>
        <dbReference type="SAM" id="Phobius"/>
    </source>
</evidence>
<evidence type="ECO:0000256" key="3">
    <source>
        <dbReference type="ARBA" id="ARBA00022475"/>
    </source>
</evidence>
<keyword evidence="3" id="KW-1003">Cell membrane</keyword>
<dbReference type="Proteomes" id="UP000051035">
    <property type="component" value="Unassembled WGS sequence"/>
</dbReference>
<dbReference type="Pfam" id="PF07690">
    <property type="entry name" value="MFS_1"/>
    <property type="match status" value="2"/>
</dbReference>
<evidence type="ECO:0000256" key="4">
    <source>
        <dbReference type="ARBA" id="ARBA00022692"/>
    </source>
</evidence>